<feature type="transmembrane region" description="Helical" evidence="1">
    <location>
        <begin position="27"/>
        <end position="44"/>
    </location>
</feature>
<evidence type="ECO:0000313" key="3">
    <source>
        <dbReference type="Proteomes" id="UP000250700"/>
    </source>
</evidence>
<sequence length="97" mass="10620">MTIHSSITPTGLPDLMQAPRLKLSKQAMLYLFILILIIPLPAVATDTQITLQCDGRSPLTVVLAGYGLVTESWPPVFFETGIRIKDEHFTSGRPVAV</sequence>
<evidence type="ECO:0000313" key="2">
    <source>
        <dbReference type="EMBL" id="PUF74438.1"/>
    </source>
</evidence>
<accession>A0A315FT81</accession>
<dbReference type="EMBL" id="QARU01000026">
    <property type="protein sequence ID" value="PUF74438.1"/>
    <property type="molecule type" value="Genomic_DNA"/>
</dbReference>
<gene>
    <name evidence="2" type="ORF">DAX91_25830</name>
</gene>
<protein>
    <submittedName>
        <fullName evidence="2">Uncharacterized protein</fullName>
    </submittedName>
</protein>
<reference evidence="2 3" key="1">
    <citation type="submission" date="2018-04" db="EMBL/GenBank/DDBJ databases">
        <title>Whole genome sequencing of Salmonella enterica.</title>
        <authorList>
            <person name="Bell R."/>
        </authorList>
    </citation>
    <scope>NUCLEOTIDE SEQUENCE [LARGE SCALE GENOMIC DNA]</scope>
    <source>
        <strain evidence="2 3">CFSAN058603</strain>
    </source>
</reference>
<dbReference type="Proteomes" id="UP000250700">
    <property type="component" value="Unassembled WGS sequence"/>
</dbReference>
<keyword evidence="1" id="KW-0472">Membrane</keyword>
<name>A0A315FT81_SALET</name>
<evidence type="ECO:0000256" key="1">
    <source>
        <dbReference type="SAM" id="Phobius"/>
    </source>
</evidence>
<dbReference type="AlphaFoldDB" id="A0A315FT81"/>
<comment type="caution">
    <text evidence="2">The sequence shown here is derived from an EMBL/GenBank/DDBJ whole genome shotgun (WGS) entry which is preliminary data.</text>
</comment>
<keyword evidence="1" id="KW-1133">Transmembrane helix</keyword>
<keyword evidence="1" id="KW-0812">Transmembrane</keyword>
<proteinExistence type="predicted"/>
<organism evidence="2 3">
    <name type="scientific">Salmonella enterica I</name>
    <dbReference type="NCBI Taxonomy" id="59201"/>
    <lineage>
        <taxon>Bacteria</taxon>
        <taxon>Pseudomonadati</taxon>
        <taxon>Pseudomonadota</taxon>
        <taxon>Gammaproteobacteria</taxon>
        <taxon>Enterobacterales</taxon>
        <taxon>Enterobacteriaceae</taxon>
        <taxon>Salmonella</taxon>
    </lineage>
</organism>